<feature type="domain" description="Mutator-like transposase" evidence="1">
    <location>
        <begin position="9"/>
        <end position="79"/>
    </location>
</feature>
<gene>
    <name evidence="2" type="ORF">ILUMI_22421</name>
</gene>
<evidence type="ECO:0000313" key="3">
    <source>
        <dbReference type="Proteomes" id="UP000801492"/>
    </source>
</evidence>
<evidence type="ECO:0000259" key="1">
    <source>
        <dbReference type="Pfam" id="PF20700"/>
    </source>
</evidence>
<dbReference type="EMBL" id="VTPC01090297">
    <property type="protein sequence ID" value="KAF2883757.1"/>
    <property type="molecule type" value="Genomic_DNA"/>
</dbReference>
<dbReference type="Pfam" id="PF20700">
    <property type="entry name" value="Mutator"/>
    <property type="match status" value="1"/>
</dbReference>
<dbReference type="AlphaFoldDB" id="A0A8K0CEF6"/>
<organism evidence="2 3">
    <name type="scientific">Ignelater luminosus</name>
    <name type="common">Cucubano</name>
    <name type="synonym">Pyrophorus luminosus</name>
    <dbReference type="NCBI Taxonomy" id="2038154"/>
    <lineage>
        <taxon>Eukaryota</taxon>
        <taxon>Metazoa</taxon>
        <taxon>Ecdysozoa</taxon>
        <taxon>Arthropoda</taxon>
        <taxon>Hexapoda</taxon>
        <taxon>Insecta</taxon>
        <taxon>Pterygota</taxon>
        <taxon>Neoptera</taxon>
        <taxon>Endopterygota</taxon>
        <taxon>Coleoptera</taxon>
        <taxon>Polyphaga</taxon>
        <taxon>Elateriformia</taxon>
        <taxon>Elateroidea</taxon>
        <taxon>Elateridae</taxon>
        <taxon>Agrypninae</taxon>
        <taxon>Pyrophorini</taxon>
        <taxon>Ignelater</taxon>
    </lineage>
</organism>
<protein>
    <recommendedName>
        <fullName evidence="1">Mutator-like transposase domain-containing protein</fullName>
    </recommendedName>
</protein>
<dbReference type="Proteomes" id="UP000801492">
    <property type="component" value="Unassembled WGS sequence"/>
</dbReference>
<dbReference type="OrthoDB" id="6431392at2759"/>
<comment type="caution">
    <text evidence="2">The sequence shown here is derived from an EMBL/GenBank/DDBJ whole genome shotgun (WGS) entry which is preliminary data.</text>
</comment>
<sequence>MKVIREMRGIISISGEYYNLEEFLSGIEVPSMSSKISRKHHENVCNGWENAAQHAMEKDAEKEAFYAIQHGEVDADGVSL</sequence>
<accession>A0A8K0CEF6</accession>
<name>A0A8K0CEF6_IGNLU</name>
<proteinExistence type="predicted"/>
<evidence type="ECO:0000313" key="2">
    <source>
        <dbReference type="EMBL" id="KAF2883757.1"/>
    </source>
</evidence>
<dbReference type="InterPro" id="IPR049012">
    <property type="entry name" value="Mutator_transp_dom"/>
</dbReference>
<reference evidence="2" key="1">
    <citation type="submission" date="2019-08" db="EMBL/GenBank/DDBJ databases">
        <title>The genome of the North American firefly Photinus pyralis.</title>
        <authorList>
            <consortium name="Photinus pyralis genome working group"/>
            <person name="Fallon T.R."/>
            <person name="Sander Lower S.E."/>
            <person name="Weng J.-K."/>
        </authorList>
    </citation>
    <scope>NUCLEOTIDE SEQUENCE</scope>
    <source>
        <strain evidence="2">TRF0915ILg1</strain>
        <tissue evidence="2">Whole body</tissue>
    </source>
</reference>
<keyword evidence="3" id="KW-1185">Reference proteome</keyword>